<dbReference type="InterPro" id="IPR029063">
    <property type="entry name" value="SAM-dependent_MTases_sf"/>
</dbReference>
<dbReference type="GO" id="GO:0032259">
    <property type="term" value="P:methylation"/>
    <property type="evidence" value="ECO:0007669"/>
    <property type="project" value="UniProtKB-KW"/>
</dbReference>
<sequence>MEEAPTQAYGEVDYWNGRYGREMYPFDWYQKYPSLAPLVNLYLPHRHHRVLVVGCGNSAFSEGMVDDGYEEVINIDISIVVIRHMETKYADRPHLKYIEMDARKMDDFQSGSFDGVIDKGTLDSILVSVCNVVFVLYFQGIIANRKIFHYIWSSNISSKLVERIEHVGDKAPCDSYLSHAEKHSVEEKPENPIWELTKPVPLDDEGSTVQALLGNNPDVHYIYVCTKMDSGNIEALCASLSLSDRVRDGPIQRLDVNLKNIAMHRLALCVVGKVLSTEVVNREAFMRVIGKIWRVDKGMDIESVTSNMFSFHFRDEEDMNRVLVGGPWSFDDAIIALEKPMGKGTIESMEFI</sequence>
<dbReference type="Pfam" id="PF08241">
    <property type="entry name" value="Methyltransf_11"/>
    <property type="match status" value="1"/>
</dbReference>
<dbReference type="GO" id="GO:0008757">
    <property type="term" value="F:S-adenosylmethionine-dependent methyltransferase activity"/>
    <property type="evidence" value="ECO:0007669"/>
    <property type="project" value="InterPro"/>
</dbReference>
<comment type="similarity">
    <text evidence="1">Belongs to the methyltransferase superfamily.</text>
</comment>
<feature type="domain" description="DUF4283" evidence="5">
    <location>
        <begin position="265"/>
        <end position="339"/>
    </location>
</feature>
<dbReference type="Pfam" id="PF14111">
    <property type="entry name" value="DUF4283"/>
    <property type="match status" value="1"/>
</dbReference>
<dbReference type="InterPro" id="IPR025558">
    <property type="entry name" value="DUF4283"/>
</dbReference>
<evidence type="ECO:0008006" key="8">
    <source>
        <dbReference type="Google" id="ProtNLM"/>
    </source>
</evidence>
<dbReference type="OrthoDB" id="411785at2759"/>
<dbReference type="PANTHER" id="PTHR12176">
    <property type="entry name" value="SAM-DEPENDENT METHYLTRANSFERASE SUPERFAMILY PROTEIN"/>
    <property type="match status" value="1"/>
</dbReference>
<evidence type="ECO:0000256" key="3">
    <source>
        <dbReference type="ARBA" id="ARBA00022679"/>
    </source>
</evidence>
<evidence type="ECO:0000256" key="1">
    <source>
        <dbReference type="ARBA" id="ARBA00008361"/>
    </source>
</evidence>
<accession>A0A5C7ISJ8</accession>
<feature type="domain" description="Methyltransferase type 11" evidence="4">
    <location>
        <begin position="51"/>
        <end position="122"/>
    </location>
</feature>
<keyword evidence="3" id="KW-0808">Transferase</keyword>
<evidence type="ECO:0000313" key="6">
    <source>
        <dbReference type="EMBL" id="TXG71466.1"/>
    </source>
</evidence>
<dbReference type="InterPro" id="IPR013216">
    <property type="entry name" value="Methyltransf_11"/>
</dbReference>
<keyword evidence="7" id="KW-1185">Reference proteome</keyword>
<dbReference type="PANTHER" id="PTHR12176:SF79">
    <property type="entry name" value="METHYLTRANSFERASE TYPE 11 DOMAIN-CONTAINING PROTEIN"/>
    <property type="match status" value="1"/>
</dbReference>
<dbReference type="SUPFAM" id="SSF53335">
    <property type="entry name" value="S-adenosyl-L-methionine-dependent methyltransferases"/>
    <property type="match status" value="1"/>
</dbReference>
<evidence type="ECO:0000256" key="2">
    <source>
        <dbReference type="ARBA" id="ARBA00022603"/>
    </source>
</evidence>
<gene>
    <name evidence="6" type="ORF">EZV62_000045</name>
</gene>
<organism evidence="6 7">
    <name type="scientific">Acer yangbiense</name>
    <dbReference type="NCBI Taxonomy" id="1000413"/>
    <lineage>
        <taxon>Eukaryota</taxon>
        <taxon>Viridiplantae</taxon>
        <taxon>Streptophyta</taxon>
        <taxon>Embryophyta</taxon>
        <taxon>Tracheophyta</taxon>
        <taxon>Spermatophyta</taxon>
        <taxon>Magnoliopsida</taxon>
        <taxon>eudicotyledons</taxon>
        <taxon>Gunneridae</taxon>
        <taxon>Pentapetalae</taxon>
        <taxon>rosids</taxon>
        <taxon>malvids</taxon>
        <taxon>Sapindales</taxon>
        <taxon>Sapindaceae</taxon>
        <taxon>Hippocastanoideae</taxon>
        <taxon>Acereae</taxon>
        <taxon>Acer</taxon>
    </lineage>
</organism>
<proteinExistence type="inferred from homology"/>
<protein>
    <recommendedName>
        <fullName evidence="8">DUF4283 domain-containing protein</fullName>
    </recommendedName>
</protein>
<dbReference type="InterPro" id="IPR051419">
    <property type="entry name" value="Lys/N-term_MeTrsfase_sf"/>
</dbReference>
<dbReference type="AlphaFoldDB" id="A0A5C7ISJ8"/>
<dbReference type="Gene3D" id="3.40.50.150">
    <property type="entry name" value="Vaccinia Virus protein VP39"/>
    <property type="match status" value="1"/>
</dbReference>
<evidence type="ECO:0000259" key="5">
    <source>
        <dbReference type="Pfam" id="PF14111"/>
    </source>
</evidence>
<dbReference type="Proteomes" id="UP000323000">
    <property type="component" value="Chromosome 1"/>
</dbReference>
<evidence type="ECO:0000313" key="7">
    <source>
        <dbReference type="Proteomes" id="UP000323000"/>
    </source>
</evidence>
<evidence type="ECO:0000259" key="4">
    <source>
        <dbReference type="Pfam" id="PF08241"/>
    </source>
</evidence>
<reference evidence="7" key="1">
    <citation type="journal article" date="2019" name="Gigascience">
        <title>De novo genome assembly of the endangered Acer yangbiense, a plant species with extremely small populations endemic to Yunnan Province, China.</title>
        <authorList>
            <person name="Yang J."/>
            <person name="Wariss H.M."/>
            <person name="Tao L."/>
            <person name="Zhang R."/>
            <person name="Yun Q."/>
            <person name="Hollingsworth P."/>
            <person name="Dao Z."/>
            <person name="Luo G."/>
            <person name="Guo H."/>
            <person name="Ma Y."/>
            <person name="Sun W."/>
        </authorList>
    </citation>
    <scope>NUCLEOTIDE SEQUENCE [LARGE SCALE GENOMIC DNA]</scope>
    <source>
        <strain evidence="7">cv. Malutang</strain>
    </source>
</reference>
<name>A0A5C7ISJ8_9ROSI</name>
<comment type="caution">
    <text evidence="6">The sequence shown here is derived from an EMBL/GenBank/DDBJ whole genome shotgun (WGS) entry which is preliminary data.</text>
</comment>
<dbReference type="EMBL" id="VAHF01000001">
    <property type="protein sequence ID" value="TXG71466.1"/>
    <property type="molecule type" value="Genomic_DNA"/>
</dbReference>
<dbReference type="CDD" id="cd02440">
    <property type="entry name" value="AdoMet_MTases"/>
    <property type="match status" value="1"/>
</dbReference>
<keyword evidence="2" id="KW-0489">Methyltransferase</keyword>